<dbReference type="EMBL" id="CP119069">
    <property type="protein sequence ID" value="WEL39161.1"/>
    <property type="molecule type" value="Genomic_DNA"/>
</dbReference>
<name>A0ABY8CLZ3_ENCHE</name>
<dbReference type="Proteomes" id="UP001217963">
    <property type="component" value="Chromosome VIII"/>
</dbReference>
<dbReference type="InterPro" id="IPR029071">
    <property type="entry name" value="Ubiquitin-like_domsf"/>
</dbReference>
<proteinExistence type="predicted"/>
<accession>A0ABY8CLZ3</accession>
<protein>
    <recommendedName>
        <fullName evidence="3">Ubiquitin-like domain-containing protein</fullName>
    </recommendedName>
</protein>
<reference evidence="1 2" key="1">
    <citation type="submission" date="2023-02" db="EMBL/GenBank/DDBJ databases">
        <title>Encephalitozoon hellem ATCC 50451 complete genome.</title>
        <authorList>
            <person name="Mascarenhas dos Santos A.C."/>
            <person name="Julian A.T."/>
            <person name="Pombert J.-F."/>
        </authorList>
    </citation>
    <scope>NUCLEOTIDE SEQUENCE [LARGE SCALE GENOMIC DNA]</scope>
    <source>
        <strain evidence="1 2">ATCC 50451</strain>
    </source>
</reference>
<dbReference type="SUPFAM" id="SSF54236">
    <property type="entry name" value="Ubiquitin-like"/>
    <property type="match status" value="1"/>
</dbReference>
<organism evidence="1 2">
    <name type="scientific">Encephalitozoon hellem</name>
    <name type="common">Microsporidian parasite</name>
    <dbReference type="NCBI Taxonomy" id="27973"/>
    <lineage>
        <taxon>Eukaryota</taxon>
        <taxon>Fungi</taxon>
        <taxon>Fungi incertae sedis</taxon>
        <taxon>Microsporidia</taxon>
        <taxon>Unikaryonidae</taxon>
        <taxon>Encephalitozoon</taxon>
    </lineage>
</organism>
<evidence type="ECO:0008006" key="3">
    <source>
        <dbReference type="Google" id="ProtNLM"/>
    </source>
</evidence>
<keyword evidence="2" id="KW-1185">Reference proteome</keyword>
<gene>
    <name evidence="1" type="ORF">PFJ87_08g00180</name>
</gene>
<evidence type="ECO:0000313" key="1">
    <source>
        <dbReference type="EMBL" id="WEL39161.1"/>
    </source>
</evidence>
<sequence length="225" mass="26289">MSFTVLYPDEERWKIIKKAALESVMRGSTLDEELALLPIDPEAQKDYLRVRKSYLRVVSQIEKGEVYDFYKYRRRFRRRSHSLSEFNRFKVVGILKESGACYVFEDGYYKEVRNSIGYKRCPFCNEYIADEKINDHLKARSCNSEIQGEEGSHVTVIFDKGIKTEYESLVIDCSSVRMLKKIIYDRTGISVSKQDVYRGDTLLKNSDALGGETVTVKQKRRTQRK</sequence>
<evidence type="ECO:0000313" key="2">
    <source>
        <dbReference type="Proteomes" id="UP001217963"/>
    </source>
</evidence>